<protein>
    <submittedName>
        <fullName evidence="2">Uncharacterized protein</fullName>
    </submittedName>
</protein>
<dbReference type="AlphaFoldDB" id="A0A5P1FTK8"/>
<keyword evidence="3" id="KW-1185">Reference proteome</keyword>
<feature type="compositionally biased region" description="Acidic residues" evidence="1">
    <location>
        <begin position="178"/>
        <end position="188"/>
    </location>
</feature>
<feature type="compositionally biased region" description="Basic and acidic residues" evidence="1">
    <location>
        <begin position="189"/>
        <end position="201"/>
    </location>
</feature>
<feature type="region of interest" description="Disordered" evidence="1">
    <location>
        <begin position="154"/>
        <end position="208"/>
    </location>
</feature>
<proteinExistence type="predicted"/>
<reference evidence="3" key="1">
    <citation type="journal article" date="2017" name="Nat. Commun.">
        <title>The asparagus genome sheds light on the origin and evolution of a young Y chromosome.</title>
        <authorList>
            <person name="Harkess A."/>
            <person name="Zhou J."/>
            <person name="Xu C."/>
            <person name="Bowers J.E."/>
            <person name="Van der Hulst R."/>
            <person name="Ayyampalayam S."/>
            <person name="Mercati F."/>
            <person name="Riccardi P."/>
            <person name="McKain M.R."/>
            <person name="Kakrana A."/>
            <person name="Tang H."/>
            <person name="Ray J."/>
            <person name="Groenendijk J."/>
            <person name="Arikit S."/>
            <person name="Mathioni S.M."/>
            <person name="Nakano M."/>
            <person name="Shan H."/>
            <person name="Telgmann-Rauber A."/>
            <person name="Kanno A."/>
            <person name="Yue Z."/>
            <person name="Chen H."/>
            <person name="Li W."/>
            <person name="Chen Y."/>
            <person name="Xu X."/>
            <person name="Zhang Y."/>
            <person name="Luo S."/>
            <person name="Chen H."/>
            <person name="Gao J."/>
            <person name="Mao Z."/>
            <person name="Pires J.C."/>
            <person name="Luo M."/>
            <person name="Kudrna D."/>
            <person name="Wing R.A."/>
            <person name="Meyers B.C."/>
            <person name="Yi K."/>
            <person name="Kong H."/>
            <person name="Lavrijsen P."/>
            <person name="Sunseri F."/>
            <person name="Falavigna A."/>
            <person name="Ye Y."/>
            <person name="Leebens-Mack J.H."/>
            <person name="Chen G."/>
        </authorList>
    </citation>
    <scope>NUCLEOTIDE SEQUENCE [LARGE SCALE GENOMIC DNA]</scope>
    <source>
        <strain evidence="3">cv. DH0086</strain>
    </source>
</reference>
<dbReference type="EMBL" id="CM007381">
    <property type="protein sequence ID" value="ONK80051.1"/>
    <property type="molecule type" value="Genomic_DNA"/>
</dbReference>
<evidence type="ECO:0000313" key="3">
    <source>
        <dbReference type="Proteomes" id="UP000243459"/>
    </source>
</evidence>
<dbReference type="Gramene" id="ONK80051">
    <property type="protein sequence ID" value="ONK80051"/>
    <property type="gene ID" value="A4U43_C01F13270"/>
</dbReference>
<accession>A0A5P1FTK8</accession>
<organism evidence="2 3">
    <name type="scientific">Asparagus officinalis</name>
    <name type="common">Garden asparagus</name>
    <dbReference type="NCBI Taxonomy" id="4686"/>
    <lineage>
        <taxon>Eukaryota</taxon>
        <taxon>Viridiplantae</taxon>
        <taxon>Streptophyta</taxon>
        <taxon>Embryophyta</taxon>
        <taxon>Tracheophyta</taxon>
        <taxon>Spermatophyta</taxon>
        <taxon>Magnoliopsida</taxon>
        <taxon>Liliopsida</taxon>
        <taxon>Asparagales</taxon>
        <taxon>Asparagaceae</taxon>
        <taxon>Asparagoideae</taxon>
        <taxon>Asparagus</taxon>
    </lineage>
</organism>
<sequence>MQALASAHDFPSSLKYKRGVDVGATVEREAKRAHGTTVVIVLVPSDGGEEEEELLDYLGKDDLSFRCSPDINSPAEDLEIPSSLPAQTMWRDFRCWGEWSSLVGATHARALSSSQLHAIEQVNPLVVVATPTGAEEEVLAHEKMPSQEEEVPVQQGAHIPKEKVPIQGEVLNQGEEASTQEEEPVEEEVLIHEASIQEKTRLPHSRAA</sequence>
<dbReference type="Proteomes" id="UP000243459">
    <property type="component" value="Chromosome 1"/>
</dbReference>
<evidence type="ECO:0000256" key="1">
    <source>
        <dbReference type="SAM" id="MobiDB-lite"/>
    </source>
</evidence>
<gene>
    <name evidence="2" type="ORF">A4U43_C01F13270</name>
</gene>
<evidence type="ECO:0000313" key="2">
    <source>
        <dbReference type="EMBL" id="ONK80051.1"/>
    </source>
</evidence>
<name>A0A5P1FTK8_ASPOF</name>